<protein>
    <submittedName>
        <fullName evidence="2">Uncharacterized protein</fullName>
    </submittedName>
</protein>
<reference evidence="2 3" key="1">
    <citation type="submission" date="2015-06" db="EMBL/GenBank/DDBJ databases">
        <authorList>
            <person name="Ju K.-S."/>
            <person name="Doroghazi J.R."/>
            <person name="Metcalf W.W."/>
        </authorList>
    </citation>
    <scope>NUCLEOTIDE SEQUENCE [LARGE SCALE GENOMIC DNA]</scope>
    <source>
        <strain evidence="2 3">NRRL 3414</strain>
    </source>
</reference>
<feature type="compositionally biased region" description="Basic and acidic residues" evidence="1">
    <location>
        <begin position="28"/>
        <end position="38"/>
    </location>
</feature>
<name>A0A0J7ZGH1_STRVR</name>
<feature type="region of interest" description="Disordered" evidence="1">
    <location>
        <begin position="67"/>
        <end position="90"/>
    </location>
</feature>
<feature type="region of interest" description="Disordered" evidence="1">
    <location>
        <begin position="1"/>
        <end position="48"/>
    </location>
</feature>
<dbReference type="Proteomes" id="UP000037432">
    <property type="component" value="Unassembled WGS sequence"/>
</dbReference>
<evidence type="ECO:0000256" key="1">
    <source>
        <dbReference type="SAM" id="MobiDB-lite"/>
    </source>
</evidence>
<gene>
    <name evidence="2" type="ORF">ACM01_10990</name>
</gene>
<comment type="caution">
    <text evidence="2">The sequence shown here is derived from an EMBL/GenBank/DDBJ whole genome shotgun (WGS) entry which is preliminary data.</text>
</comment>
<dbReference type="AlphaFoldDB" id="A0A0J7ZGH1"/>
<proteinExistence type="predicted"/>
<evidence type="ECO:0000313" key="3">
    <source>
        <dbReference type="Proteomes" id="UP000037432"/>
    </source>
</evidence>
<dbReference type="EMBL" id="LFNT01000009">
    <property type="protein sequence ID" value="KMS75166.1"/>
    <property type="molecule type" value="Genomic_DNA"/>
</dbReference>
<organism evidence="2 3">
    <name type="scientific">Streptomyces viridochromogenes</name>
    <dbReference type="NCBI Taxonomy" id="1938"/>
    <lineage>
        <taxon>Bacteria</taxon>
        <taxon>Bacillati</taxon>
        <taxon>Actinomycetota</taxon>
        <taxon>Actinomycetes</taxon>
        <taxon>Kitasatosporales</taxon>
        <taxon>Streptomycetaceae</taxon>
        <taxon>Streptomyces</taxon>
    </lineage>
</organism>
<accession>A0A0J7ZGH1</accession>
<sequence length="90" mass="10399">MPAQHSVRAHQQPCPAQHTAREPVQQRGQEHPVTRGEPHPIPAEPAFQHRDLMTQREDLRVLVLVAHRQQPQQGEHVRHTQTGKSKQHDR</sequence>
<evidence type="ECO:0000313" key="2">
    <source>
        <dbReference type="EMBL" id="KMS75166.1"/>
    </source>
</evidence>
<feature type="compositionally biased region" description="Basic residues" evidence="1">
    <location>
        <begin position="79"/>
        <end position="90"/>
    </location>
</feature>